<proteinExistence type="predicted"/>
<protein>
    <recommendedName>
        <fullName evidence="1">Immunity MXAN-0049 protein domain-containing protein</fullName>
    </recommendedName>
</protein>
<organism evidence="2 3">
    <name type="scientific">Colwellia psychrerythraea</name>
    <name type="common">Vibrio psychroerythus</name>
    <dbReference type="NCBI Taxonomy" id="28229"/>
    <lineage>
        <taxon>Bacteria</taxon>
        <taxon>Pseudomonadati</taxon>
        <taxon>Pseudomonadota</taxon>
        <taxon>Gammaproteobacteria</taxon>
        <taxon>Alteromonadales</taxon>
        <taxon>Colwelliaceae</taxon>
        <taxon>Colwellia</taxon>
    </lineage>
</organism>
<gene>
    <name evidence="2" type="ORF">GAB14E_2897</name>
</gene>
<dbReference type="RefSeq" id="WP_052093729.1">
    <property type="nucleotide sequence ID" value="NZ_JQEC01000038.1"/>
</dbReference>
<dbReference type="Proteomes" id="UP000029868">
    <property type="component" value="Unassembled WGS sequence"/>
</dbReference>
<evidence type="ECO:0000259" key="1">
    <source>
        <dbReference type="Pfam" id="PF07791"/>
    </source>
</evidence>
<dbReference type="Pfam" id="PF07791">
    <property type="entry name" value="Imm11"/>
    <property type="match status" value="1"/>
</dbReference>
<evidence type="ECO:0000313" key="2">
    <source>
        <dbReference type="EMBL" id="KGJ92052.1"/>
    </source>
</evidence>
<comment type="caution">
    <text evidence="2">The sequence shown here is derived from an EMBL/GenBank/DDBJ whole genome shotgun (WGS) entry which is preliminary data.</text>
</comment>
<dbReference type="PATRIC" id="fig|28229.3.peg.2616"/>
<dbReference type="AlphaFoldDB" id="A0A099KQ81"/>
<evidence type="ECO:0000313" key="3">
    <source>
        <dbReference type="Proteomes" id="UP000029868"/>
    </source>
</evidence>
<feature type="domain" description="Immunity MXAN-0049 protein" evidence="1">
    <location>
        <begin position="75"/>
        <end position="191"/>
    </location>
</feature>
<dbReference type="EMBL" id="JQEC01000038">
    <property type="protein sequence ID" value="KGJ92052.1"/>
    <property type="molecule type" value="Genomic_DNA"/>
</dbReference>
<name>A0A099KQ81_COLPS</name>
<reference evidence="2 3" key="1">
    <citation type="submission" date="2014-08" db="EMBL/GenBank/DDBJ databases">
        <title>Genomic and Phenotypic Diversity of Colwellia psychrerythraea strains from Disparate Marine Basins.</title>
        <authorList>
            <person name="Techtmann S.M."/>
            <person name="Stelling S.C."/>
            <person name="Utturkar S.M."/>
            <person name="Alshibli N."/>
            <person name="Harris A."/>
            <person name="Brown S.D."/>
            <person name="Hazen T.C."/>
        </authorList>
    </citation>
    <scope>NUCLEOTIDE SEQUENCE [LARGE SCALE GENOMIC DNA]</scope>
    <source>
        <strain evidence="2 3">GAB14E</strain>
    </source>
</reference>
<accession>A0A099KQ81</accession>
<dbReference type="OrthoDB" id="6399944at2"/>
<sequence>MFYTISSGTDDEGMMQGFQFDVRAIKKIKFDYGHRLYPASHPTAGLREKEPVETIKLNLKRSKSVAPLPTFLHQPVPLMRKDLLDTLRAAGVSNLDAYPAALYYPDDTLAEGEYFIVNVIGLVAAADLANSEYDVDQPENLISMSFDSLAIDNEKAKGFLMFRLAENIVEIIVHEQVVKAVEKAGIPLVRFFKTEDIAIL</sequence>
<dbReference type="InterPro" id="IPR012433">
    <property type="entry name" value="Imm11"/>
</dbReference>